<comment type="caution">
    <text evidence="3">The sequence shown here is derived from an EMBL/GenBank/DDBJ whole genome shotgun (WGS) entry which is preliminary data.</text>
</comment>
<feature type="compositionally biased region" description="Basic and acidic residues" evidence="1">
    <location>
        <begin position="162"/>
        <end position="180"/>
    </location>
</feature>
<evidence type="ECO:0000256" key="2">
    <source>
        <dbReference type="SAM" id="SignalP"/>
    </source>
</evidence>
<dbReference type="PROSITE" id="PS51257">
    <property type="entry name" value="PROKAR_LIPOPROTEIN"/>
    <property type="match status" value="1"/>
</dbReference>
<reference evidence="3 4" key="1">
    <citation type="submission" date="2019-03" db="EMBL/GenBank/DDBJ databases">
        <title>Draft Genome Sequence of Duganella callidus sp. nov., a Novel Duganella Species Isolated from Cultivated Soil.</title>
        <authorList>
            <person name="Raths R."/>
            <person name="Peta V."/>
            <person name="Bucking H."/>
        </authorList>
    </citation>
    <scope>NUCLEOTIDE SEQUENCE [LARGE SCALE GENOMIC DNA]</scope>
    <source>
        <strain evidence="3 4">DN04</strain>
    </source>
</reference>
<sequence>MQHGMIRPWLSFVLLCLLCACGRAVPSRHNDGPVSLAIEGFNYTSRYIDSFSVNGQGGGDIYVSSRTSGGGGTVCCASYYPGSPNKTVRVRWQSGGCYFKEQSSLSKQMFDTLYLFYKEQDAPVEVLAASDPHYMEVHFYPDGSIKAAVTAEMSAPRLSLDEQREDLTHLPRCPNDRKPTTDVAGAEQR</sequence>
<keyword evidence="2" id="KW-0732">Signal</keyword>
<dbReference type="InterPro" id="IPR021733">
    <property type="entry name" value="DUF3304"/>
</dbReference>
<gene>
    <name evidence="3" type="ORF">E4L98_28755</name>
</gene>
<proteinExistence type="predicted"/>
<evidence type="ECO:0000313" key="3">
    <source>
        <dbReference type="EMBL" id="TFW13639.1"/>
    </source>
</evidence>
<feature type="signal peptide" evidence="2">
    <location>
        <begin position="1"/>
        <end position="24"/>
    </location>
</feature>
<dbReference type="AlphaFoldDB" id="A0A4Y9S125"/>
<evidence type="ECO:0000256" key="1">
    <source>
        <dbReference type="SAM" id="MobiDB-lite"/>
    </source>
</evidence>
<accession>A0A4Y9S125</accession>
<feature type="chain" id="PRO_5021487306" evidence="2">
    <location>
        <begin position="25"/>
        <end position="189"/>
    </location>
</feature>
<name>A0A4Y9S125_9BURK</name>
<dbReference type="OrthoDB" id="5514723at2"/>
<dbReference type="Proteomes" id="UP000297729">
    <property type="component" value="Unassembled WGS sequence"/>
</dbReference>
<evidence type="ECO:0000313" key="4">
    <source>
        <dbReference type="Proteomes" id="UP000297729"/>
    </source>
</evidence>
<dbReference type="Pfam" id="PF11745">
    <property type="entry name" value="DUF3304"/>
    <property type="match status" value="1"/>
</dbReference>
<keyword evidence="4" id="KW-1185">Reference proteome</keyword>
<dbReference type="EMBL" id="SPVG01000273">
    <property type="protein sequence ID" value="TFW13639.1"/>
    <property type="molecule type" value="Genomic_DNA"/>
</dbReference>
<organism evidence="3 4">
    <name type="scientific">Duganella callida</name>
    <dbReference type="NCBI Taxonomy" id="2561932"/>
    <lineage>
        <taxon>Bacteria</taxon>
        <taxon>Pseudomonadati</taxon>
        <taxon>Pseudomonadota</taxon>
        <taxon>Betaproteobacteria</taxon>
        <taxon>Burkholderiales</taxon>
        <taxon>Oxalobacteraceae</taxon>
        <taxon>Telluria group</taxon>
        <taxon>Duganella</taxon>
    </lineage>
</organism>
<protein>
    <submittedName>
        <fullName evidence="3">DUF3304 domain-containing protein</fullName>
    </submittedName>
</protein>
<feature type="region of interest" description="Disordered" evidence="1">
    <location>
        <begin position="162"/>
        <end position="189"/>
    </location>
</feature>